<dbReference type="RefSeq" id="WP_379956407.1">
    <property type="nucleotide sequence ID" value="NZ_JAUYVI010000004.1"/>
</dbReference>
<gene>
    <name evidence="1" type="ORF">Q8A70_14670</name>
</gene>
<keyword evidence="2" id="KW-1185">Reference proteome</keyword>
<evidence type="ECO:0000313" key="2">
    <source>
        <dbReference type="Proteomes" id="UP001230156"/>
    </source>
</evidence>
<reference evidence="2" key="1">
    <citation type="submission" date="2023-08" db="EMBL/GenBank/DDBJ databases">
        <title>Rhodospirillaceae gen. nov., a novel taxon isolated from the Yangtze River Yuezi River estuary sludge.</title>
        <authorList>
            <person name="Ruan L."/>
        </authorList>
    </citation>
    <scope>NUCLEOTIDE SEQUENCE [LARGE SCALE GENOMIC DNA]</scope>
    <source>
        <strain evidence="2">R-7</strain>
    </source>
</reference>
<sequence length="1008" mass="113186">MLAELTKFGEGVTLIAESGLQFLDFGVAFDRINRAPQAGFARDGSGALVRLDYDEADDGYRLPAQAGAAAGTVRSREKPIIQISPGDSVALLDATWLPIPILRARPGRSFDLGPTNWARARLVKLAAPDEDGFTHRLTIAIDTAVLPVPEDKAIGYLAPHGNDIGAGQPFMLAARGFEPLPFVRLDWVARWIRDAYRQNAAQHLRYESEDIEREIGRGFDVAHYLTFIGLLDQFFEIPRITLLRNEDDRAHPTIDVDLVLDVGNSRTCGILVEDHDREDSSLHNRYELALRDLSEPQHVYREPFESRLEFNQPTFGPESASSLSGRANAFSWPTIARVGPEATKLSAQRRGTEGATGLSSPKRYLWDEESYLHGWRFNQFQGEETRERLATAYPYCQFINEAGEPLYTLEPGDPRRIPVFDPHYSRSSLMMIMLSEVLLQALSQINSPMQRTRQAQSNLPRRLRRVVLTVPPSMPLPEQRILKRRMDDAVTTVWKAMSWHDETAAPDDETHPPKLPFPEIIMKWDEATCGQVVYLFSECANHFGGDPRLFFKVMRRRDVKPSGDERLRIGTIDIGGGTTDLVVTDYVLLPAEGNAVKIEPRQLFRDGFRLAGDDIVLETIKSQLLPAIEAALTAAGATEIESLLSRLIGSENLKIEDQVLRQQFTAQVLVPAAITLLHLYENYDPVERAPVRSMTIEDLLEGRRPQERAIGYFNKGVRRSLGNGDAAFDVLKVPVPVDLDRLHDMFIGKDIDLNGPLSWLSEVVARYACDVLLLTGRPSRLPGVQELVRSLMPVSPDRVVALHNYRAGAWYPFHRHGRIQDPKTTAAVGAMLCVLAEGRLPNFSLLSQKFDLKSTMRYFGRLDGNNLIQPEDVYFSDIDLDDPDYQLPNRSIVISGPLRLGFRQLATPYWTAAPLYSLSYREDARAELHNLSLLVTLELDRSGGNRRAKAARDQGLERFRIARVAVREPDGTEGRSIGKDRLVLRFKTLNSNVLEANDYWLDTGSVLV</sequence>
<dbReference type="EMBL" id="JAUYVI010000004">
    <property type="protein sequence ID" value="MDQ7248926.1"/>
    <property type="molecule type" value="Genomic_DNA"/>
</dbReference>
<accession>A0ABU0YMF9</accession>
<dbReference type="InterPro" id="IPR009216">
    <property type="entry name" value="Virulence_factor_SrfB"/>
</dbReference>
<proteinExistence type="predicted"/>
<evidence type="ECO:0000313" key="1">
    <source>
        <dbReference type="EMBL" id="MDQ7248926.1"/>
    </source>
</evidence>
<dbReference type="PIRSF" id="PIRSF034585">
    <property type="entry name" value="SrfB"/>
    <property type="match status" value="1"/>
</dbReference>
<organism evidence="1 2">
    <name type="scientific">Dongia sedimenti</name>
    <dbReference type="NCBI Taxonomy" id="3064282"/>
    <lineage>
        <taxon>Bacteria</taxon>
        <taxon>Pseudomonadati</taxon>
        <taxon>Pseudomonadota</taxon>
        <taxon>Alphaproteobacteria</taxon>
        <taxon>Rhodospirillales</taxon>
        <taxon>Dongiaceae</taxon>
        <taxon>Dongia</taxon>
    </lineage>
</organism>
<dbReference type="Proteomes" id="UP001230156">
    <property type="component" value="Unassembled WGS sequence"/>
</dbReference>
<comment type="caution">
    <text evidence="1">The sequence shown here is derived from an EMBL/GenBank/DDBJ whole genome shotgun (WGS) entry which is preliminary data.</text>
</comment>
<dbReference type="Pfam" id="PF07520">
    <property type="entry name" value="SrfB"/>
    <property type="match status" value="1"/>
</dbReference>
<name>A0ABU0YMF9_9PROT</name>
<protein>
    <submittedName>
        <fullName evidence="1">Virulence factor SrfB</fullName>
    </submittedName>
</protein>